<feature type="transmembrane region" description="Helical" evidence="1">
    <location>
        <begin position="104"/>
        <end position="123"/>
    </location>
</feature>
<dbReference type="PANTHER" id="PTHR34821:SF2">
    <property type="entry name" value="INNER MEMBRANE PROTEIN YDCZ"/>
    <property type="match status" value="1"/>
</dbReference>
<protein>
    <recommendedName>
        <fullName evidence="4">DUF606-domain-containing protein</fullName>
    </recommendedName>
</protein>
<keyword evidence="1" id="KW-0472">Membrane</keyword>
<comment type="caution">
    <text evidence="2">The sequence shown here is derived from an EMBL/GenBank/DDBJ whole genome shotgun (WGS) entry which is preliminary data.</text>
</comment>
<dbReference type="PANTHER" id="PTHR34821">
    <property type="entry name" value="INNER MEMBRANE PROTEIN YDCZ"/>
    <property type="match status" value="1"/>
</dbReference>
<keyword evidence="3" id="KW-1185">Reference proteome</keyword>
<organism evidence="2 3">
    <name type="scientific">Linderina pennispora</name>
    <dbReference type="NCBI Taxonomy" id="61395"/>
    <lineage>
        <taxon>Eukaryota</taxon>
        <taxon>Fungi</taxon>
        <taxon>Fungi incertae sedis</taxon>
        <taxon>Zoopagomycota</taxon>
        <taxon>Kickxellomycotina</taxon>
        <taxon>Kickxellomycetes</taxon>
        <taxon>Kickxellales</taxon>
        <taxon>Kickxellaceae</taxon>
        <taxon>Linderina</taxon>
    </lineage>
</organism>
<accession>A0A1Y1WLV4</accession>
<evidence type="ECO:0000256" key="1">
    <source>
        <dbReference type="SAM" id="Phobius"/>
    </source>
</evidence>
<reference evidence="2 3" key="1">
    <citation type="submission" date="2016-07" db="EMBL/GenBank/DDBJ databases">
        <title>Pervasive Adenine N6-methylation of Active Genes in Fungi.</title>
        <authorList>
            <consortium name="DOE Joint Genome Institute"/>
            <person name="Mondo S.J."/>
            <person name="Dannebaum R.O."/>
            <person name="Kuo R.C."/>
            <person name="Labutti K."/>
            <person name="Haridas S."/>
            <person name="Kuo A."/>
            <person name="Salamov A."/>
            <person name="Ahrendt S.R."/>
            <person name="Lipzen A."/>
            <person name="Sullivan W."/>
            <person name="Andreopoulos W.B."/>
            <person name="Clum A."/>
            <person name="Lindquist E."/>
            <person name="Daum C."/>
            <person name="Ramamoorthy G.K."/>
            <person name="Gryganskyi A."/>
            <person name="Culley D."/>
            <person name="Magnuson J.K."/>
            <person name="James T.Y."/>
            <person name="O'Malley M.A."/>
            <person name="Stajich J.E."/>
            <person name="Spatafora J.W."/>
            <person name="Visel A."/>
            <person name="Grigoriev I.V."/>
        </authorList>
    </citation>
    <scope>NUCLEOTIDE SEQUENCE [LARGE SCALE GENOMIC DNA]</scope>
    <source>
        <strain evidence="2 3">ATCC 12442</strain>
    </source>
</reference>
<keyword evidence="1" id="KW-0812">Transmembrane</keyword>
<dbReference type="AlphaFoldDB" id="A0A1Y1WLV4"/>
<feature type="transmembrane region" description="Helical" evidence="1">
    <location>
        <begin position="40"/>
        <end position="59"/>
    </location>
</feature>
<evidence type="ECO:0000313" key="2">
    <source>
        <dbReference type="EMBL" id="ORX74288.1"/>
    </source>
</evidence>
<dbReference type="RefSeq" id="XP_040747499.1">
    <property type="nucleotide sequence ID" value="XM_040886147.1"/>
</dbReference>
<feature type="transmembrane region" description="Helical" evidence="1">
    <location>
        <begin position="79"/>
        <end position="98"/>
    </location>
</feature>
<dbReference type="OrthoDB" id="5559077at2759"/>
<dbReference type="GO" id="GO:0005886">
    <property type="term" value="C:plasma membrane"/>
    <property type="evidence" value="ECO:0007669"/>
    <property type="project" value="TreeGrafter"/>
</dbReference>
<evidence type="ECO:0008006" key="4">
    <source>
        <dbReference type="Google" id="ProtNLM"/>
    </source>
</evidence>
<dbReference type="Pfam" id="PF04657">
    <property type="entry name" value="DMT_YdcZ"/>
    <property type="match status" value="1"/>
</dbReference>
<dbReference type="EMBL" id="MCFD01000001">
    <property type="protein sequence ID" value="ORX74288.1"/>
    <property type="molecule type" value="Genomic_DNA"/>
</dbReference>
<dbReference type="InterPro" id="IPR006750">
    <property type="entry name" value="YdcZ"/>
</dbReference>
<name>A0A1Y1WLV4_9FUNG</name>
<dbReference type="Proteomes" id="UP000193922">
    <property type="component" value="Unassembled WGS sequence"/>
</dbReference>
<feature type="transmembrane region" description="Helical" evidence="1">
    <location>
        <begin position="135"/>
        <end position="154"/>
    </location>
</feature>
<proteinExistence type="predicted"/>
<sequence length="155" mass="15982">MANALDQVWLGVILLIIGGVCTGVQGPMNGKLGLSTSGSFSAFLSFALGFWPLLIYFLADTKGGKTVNWSEAARGAPAYAWLGGVFGGIFVLILTLVIHRRGAAITNGVIVVSQLVVSVIIDATGGLETTKRPVTGLRGGGLACMIVGIAMVTLF</sequence>
<keyword evidence="1" id="KW-1133">Transmembrane helix</keyword>
<evidence type="ECO:0000313" key="3">
    <source>
        <dbReference type="Proteomes" id="UP000193922"/>
    </source>
</evidence>
<dbReference type="GeneID" id="63802795"/>
<gene>
    <name evidence="2" type="ORF">DL89DRAFT_264208</name>
</gene>
<feature type="transmembrane region" description="Helical" evidence="1">
    <location>
        <begin position="7"/>
        <end position="28"/>
    </location>
</feature>